<proteinExistence type="predicted"/>
<feature type="region of interest" description="Disordered" evidence="1">
    <location>
        <begin position="13"/>
        <end position="32"/>
    </location>
</feature>
<dbReference type="GO" id="GO:0016788">
    <property type="term" value="F:hydrolase activity, acting on ester bonds"/>
    <property type="evidence" value="ECO:0007669"/>
    <property type="project" value="InterPro"/>
</dbReference>
<evidence type="ECO:0000313" key="4">
    <source>
        <dbReference type="Proteomes" id="UP000722791"/>
    </source>
</evidence>
<dbReference type="SUPFAM" id="SSF51556">
    <property type="entry name" value="Metallo-dependent hydrolases"/>
    <property type="match status" value="1"/>
</dbReference>
<evidence type="ECO:0000256" key="1">
    <source>
        <dbReference type="SAM" id="MobiDB-lite"/>
    </source>
</evidence>
<reference evidence="3" key="1">
    <citation type="journal article" date="2021" name="Proc. Natl. Acad. Sci. U.S.A.">
        <title>Three genomes in the algal genus Volvox reveal the fate of a haploid sex-determining region after a transition to homothallism.</title>
        <authorList>
            <person name="Yamamoto K."/>
            <person name="Hamaji T."/>
            <person name="Kawai-Toyooka H."/>
            <person name="Matsuzaki R."/>
            <person name="Takahashi F."/>
            <person name="Nishimura Y."/>
            <person name="Kawachi M."/>
            <person name="Noguchi H."/>
            <person name="Minakuchi Y."/>
            <person name="Umen J.G."/>
            <person name="Toyoda A."/>
            <person name="Nozaki H."/>
        </authorList>
    </citation>
    <scope>NUCLEOTIDE SEQUENCE</scope>
    <source>
        <strain evidence="3">NIES-3785</strain>
        <strain evidence="2">NIES-3786</strain>
    </source>
</reference>
<comment type="caution">
    <text evidence="3">The sequence shown here is derived from an EMBL/GenBank/DDBJ whole genome shotgun (WGS) entry which is preliminary data.</text>
</comment>
<dbReference type="PANTHER" id="PTHR47345">
    <property type="entry name" value="CUT9-INTERACTING PROTEIN SCN1"/>
    <property type="match status" value="1"/>
</dbReference>
<dbReference type="InterPro" id="IPR001130">
    <property type="entry name" value="TatD-like"/>
</dbReference>
<dbReference type="Pfam" id="PF01026">
    <property type="entry name" value="TatD_DNase"/>
    <property type="match status" value="1"/>
</dbReference>
<evidence type="ECO:0000313" key="2">
    <source>
        <dbReference type="EMBL" id="GIL76191.1"/>
    </source>
</evidence>
<keyword evidence="5" id="KW-1185">Reference proteome</keyword>
<gene>
    <name evidence="2" type="ORF">Vretifemale_5701</name>
    <name evidence="3" type="ORF">Vretimale_5797</name>
</gene>
<dbReference type="OrthoDB" id="6079689at2759"/>
<dbReference type="Proteomes" id="UP000722791">
    <property type="component" value="Unassembled WGS sequence"/>
</dbReference>
<dbReference type="Gene3D" id="3.20.20.140">
    <property type="entry name" value="Metal-dependent hydrolases"/>
    <property type="match status" value="1"/>
</dbReference>
<evidence type="ECO:0000313" key="5">
    <source>
        <dbReference type="Proteomes" id="UP000747110"/>
    </source>
</evidence>
<accession>A0A8J4G6C9</accession>
<evidence type="ECO:0008006" key="6">
    <source>
        <dbReference type="Google" id="ProtNLM"/>
    </source>
</evidence>
<evidence type="ECO:0000313" key="3">
    <source>
        <dbReference type="EMBL" id="GIM00901.1"/>
    </source>
</evidence>
<dbReference type="Proteomes" id="UP000747110">
    <property type="component" value="Unassembled WGS sequence"/>
</dbReference>
<organism evidence="3 4">
    <name type="scientific">Volvox reticuliferus</name>
    <dbReference type="NCBI Taxonomy" id="1737510"/>
    <lineage>
        <taxon>Eukaryota</taxon>
        <taxon>Viridiplantae</taxon>
        <taxon>Chlorophyta</taxon>
        <taxon>core chlorophytes</taxon>
        <taxon>Chlorophyceae</taxon>
        <taxon>CS clade</taxon>
        <taxon>Chlamydomonadales</taxon>
        <taxon>Volvocaceae</taxon>
        <taxon>Volvox</taxon>
    </lineage>
</organism>
<dbReference type="InterPro" id="IPR053044">
    <property type="entry name" value="Metallo-hydrolase/TatD-type"/>
</dbReference>
<dbReference type="EMBL" id="BNCP01000008">
    <property type="protein sequence ID" value="GIL76191.1"/>
    <property type="molecule type" value="Genomic_DNA"/>
</dbReference>
<dbReference type="EMBL" id="BNCQ01000008">
    <property type="protein sequence ID" value="GIM00901.1"/>
    <property type="molecule type" value="Genomic_DNA"/>
</dbReference>
<feature type="compositionally biased region" description="Polar residues" evidence="1">
    <location>
        <begin position="13"/>
        <end position="22"/>
    </location>
</feature>
<name>A0A8J4G6C9_9CHLO</name>
<dbReference type="InterPro" id="IPR032466">
    <property type="entry name" value="Metal_Hydrolase"/>
</dbReference>
<dbReference type="PANTHER" id="PTHR47345:SF1">
    <property type="entry name" value="CUT9-INTERACTING PROTEIN SCN1"/>
    <property type="match status" value="1"/>
</dbReference>
<sequence length="382" mass="41556">MWNRCLRGSRAGNTGQYNLGTQSPSSSHHRPHLHGAARIVIKNISLIKRVAKTFIGMDDLLDRFGVSDAHCHPQDDPAGCAAGFASLSARYLAAMGTRLEDWEAVEALSVKEPHKVIPCFGVHPWFAHRHALDLAATLDPSQLLDSPPNGKDHPSRHPDLLARLAPIPPERWMPRLQSLLTAHPHAVVGEFGLDRAAVVPGTRLQPAWAHQLALTEMHLRLASELGRPASLHCVQGYGALQDMLRTLGPEGCPPKIMLHSYGGSVDLIRGFTKLPKGVGDRIYFSFSSVINGRARDKLLERLRAVPLERLLVESDQNSPAGVDPGLRAILEAVAEARGITVEEAAVATTNNFREFYGTCIERMEAVRTAVASDSRDGAAAAR</sequence>
<protein>
    <recommendedName>
        <fullName evidence="6">TatD related DNase</fullName>
    </recommendedName>
</protein>
<dbReference type="AlphaFoldDB" id="A0A8J4G6C9"/>